<keyword evidence="10" id="KW-0832">Ubl conjugation</keyword>
<sequence>MSDRPSDPENGVAAPGLLLSLRVLQCLLSFKEAQGGKPSLGCVQPAGRRFLPAESHPGSGSVHFWLQLQPSVQLQPGAPTDCRLPGADSGRAADSTGSLRGPPSSSSSSSTSSRRVKDAESSSQPCDLYHKQYSLKRKSEEVDSSDSVQILEELSAPVVSNRGGGGGGTTTAQSIAHSTSTTKSSNSHSEGDYQLVQHEILCSMSNSYEVLEFLGRGTFGQVAKCWKRGTNEIVAIKILKNHPSYARQGQIEVSILSRLSTENADEFNFVRSYECFQHKNHTCLVFEMLEQNLYDFLKHNLKPENIMLVDPLRQPYRVKVIDFGSASHVSKAVCSTYLQSRYYRAPEIILGLPFCEAIDMWSLGCVIAELFLGWPLYPGASEYDQIRYISQTQGLPAEYLLSAGTKTSRFFNRGPDSSYPLWRLKTPAEHEAEMGIKSKEARKYIFNCLDDMMQVNMTNLEGTDILAEKADRREFIDLLKKMLTLDADKRITPMKTLNHPFVTMTHLLHFPHSSHVKSCFQNMDICKRRCSAFENGKNMFASNNTPSAATNLTVTFSSQLNQHNQMASTGGQSLSLSSNVPLLNYQPGLYQQATINIPGLAQQGVPLQTRPTQLCTQTEPFQQTLIVCPPTIQGLQTSNKPSAYPVRMDNSVPLVSQNQSSQSLHIQPGMLAQQGWPAGTQQILIPSTWQQMPGMAIHNPGQAVVPDSPMGAPASDSQQASGWRGRHGSQYDGASQQDSGVGRHAGSENHTSGAAHSRSQVGKRSKGRHAESRTRPVASAHSTTATVVHNTSAFAGDQSQPIVISDTPSPAVSIITIHSDSEDENDRKFPVTCSGTSQRTNVISCVTVHDSHDSDSSTSSPLSPKTTSQPTKSLAIIMPSVKSQPGDSTTHKAPAASDQNTNASGKSKKGSIQQPSRPGDSNTDRHQRATSSRSQPLNLSQVQQSVMSSSHDQSSSSLRRQPTYPPPVTSHSSYRLHENTLFSSTPNLYAYPASAALASVSQAVDQMQGGSSRHSRASGAYSSLALLQKNGSLALGGSTAGQYGSHQQQQQQPPLPPPQPQQHQHQMGGQPFHRSSASYQRKVNQYPYL</sequence>
<dbReference type="PROSITE" id="PS50011">
    <property type="entry name" value="PROTEIN_KINASE_DOM"/>
    <property type="match status" value="1"/>
</dbReference>
<dbReference type="Proteomes" id="UP001187415">
    <property type="component" value="Unassembled WGS sequence"/>
</dbReference>
<keyword evidence="5" id="KW-0597">Phosphoprotein</keyword>
<feature type="compositionally biased region" description="Polar residues" evidence="18">
    <location>
        <begin position="897"/>
        <end position="921"/>
    </location>
</feature>
<evidence type="ECO:0000256" key="7">
    <source>
        <dbReference type="ARBA" id="ARBA00022741"/>
    </source>
</evidence>
<dbReference type="GO" id="GO:0005524">
    <property type="term" value="F:ATP binding"/>
    <property type="evidence" value="ECO:0007669"/>
    <property type="project" value="UniProtKB-UniRule"/>
</dbReference>
<evidence type="ECO:0000256" key="15">
    <source>
        <dbReference type="ARBA" id="ARBA00048679"/>
    </source>
</evidence>
<dbReference type="EMBL" id="JAUPFM010000005">
    <property type="protein sequence ID" value="KAK2851838.1"/>
    <property type="molecule type" value="Genomic_DNA"/>
</dbReference>
<evidence type="ECO:0000256" key="16">
    <source>
        <dbReference type="ARBA" id="ARBA00061380"/>
    </source>
</evidence>
<dbReference type="Gene3D" id="1.10.510.10">
    <property type="entry name" value="Transferase(Phosphotransferase) domain 1"/>
    <property type="match status" value="1"/>
</dbReference>
<evidence type="ECO:0000256" key="12">
    <source>
        <dbReference type="ARBA" id="ARBA00023163"/>
    </source>
</evidence>
<feature type="region of interest" description="Disordered" evidence="18">
    <location>
        <begin position="76"/>
        <end position="130"/>
    </location>
</feature>
<dbReference type="GO" id="GO:0042771">
    <property type="term" value="P:intrinsic apoptotic signaling pathway in response to DNA damage by p53 class mediator"/>
    <property type="evidence" value="ECO:0007669"/>
    <property type="project" value="TreeGrafter"/>
</dbReference>
<dbReference type="FunFam" id="3.30.200.20:FF:000022">
    <property type="entry name" value="Homeodomain-interacting protein kinase 2 isoform 1"/>
    <property type="match status" value="1"/>
</dbReference>
<evidence type="ECO:0000256" key="11">
    <source>
        <dbReference type="ARBA" id="ARBA00023015"/>
    </source>
</evidence>
<feature type="compositionally biased region" description="Low complexity" evidence="18">
    <location>
        <begin position="1041"/>
        <end position="1052"/>
    </location>
</feature>
<feature type="compositionally biased region" description="Polar residues" evidence="18">
    <location>
        <begin position="748"/>
        <end position="760"/>
    </location>
</feature>
<keyword evidence="9 17" id="KW-0067">ATP-binding</keyword>
<keyword evidence="3" id="KW-1017">Isopeptide bond</keyword>
<comment type="catalytic activity">
    <reaction evidence="15">
        <text>L-seryl-[protein] + ATP = O-phospho-L-seryl-[protein] + ADP + H(+)</text>
        <dbReference type="Rhea" id="RHEA:17989"/>
        <dbReference type="Rhea" id="RHEA-COMP:9863"/>
        <dbReference type="Rhea" id="RHEA-COMP:11604"/>
        <dbReference type="ChEBI" id="CHEBI:15378"/>
        <dbReference type="ChEBI" id="CHEBI:29999"/>
        <dbReference type="ChEBI" id="CHEBI:30616"/>
        <dbReference type="ChEBI" id="CHEBI:83421"/>
        <dbReference type="ChEBI" id="CHEBI:456216"/>
        <dbReference type="EC" id="2.7.11.1"/>
    </reaction>
</comment>
<dbReference type="GO" id="GO:0007224">
    <property type="term" value="P:smoothened signaling pathway"/>
    <property type="evidence" value="ECO:0007669"/>
    <property type="project" value="TreeGrafter"/>
</dbReference>
<feature type="region of interest" description="Disordered" evidence="18">
    <location>
        <begin position="848"/>
        <end position="972"/>
    </location>
</feature>
<feature type="domain" description="Protein kinase" evidence="19">
    <location>
        <begin position="208"/>
        <end position="502"/>
    </location>
</feature>
<keyword evidence="21" id="KW-1185">Reference proteome</keyword>
<evidence type="ECO:0000256" key="18">
    <source>
        <dbReference type="SAM" id="MobiDB-lite"/>
    </source>
</evidence>
<organism evidence="20 21">
    <name type="scientific">Channa striata</name>
    <name type="common">Snakehead murrel</name>
    <name type="synonym">Ophicephalus striatus</name>
    <dbReference type="NCBI Taxonomy" id="64152"/>
    <lineage>
        <taxon>Eukaryota</taxon>
        <taxon>Metazoa</taxon>
        <taxon>Chordata</taxon>
        <taxon>Craniata</taxon>
        <taxon>Vertebrata</taxon>
        <taxon>Euteleostomi</taxon>
        <taxon>Actinopterygii</taxon>
        <taxon>Neopterygii</taxon>
        <taxon>Teleostei</taxon>
        <taxon>Neoteleostei</taxon>
        <taxon>Acanthomorphata</taxon>
        <taxon>Anabantaria</taxon>
        <taxon>Anabantiformes</taxon>
        <taxon>Channoidei</taxon>
        <taxon>Channidae</taxon>
        <taxon>Channa</taxon>
    </lineage>
</organism>
<evidence type="ECO:0000256" key="1">
    <source>
        <dbReference type="ARBA" id="ARBA00004123"/>
    </source>
</evidence>
<feature type="compositionally biased region" description="Low complexity" evidence="18">
    <location>
        <begin position="1061"/>
        <end position="1073"/>
    </location>
</feature>
<dbReference type="InterPro" id="IPR017441">
    <property type="entry name" value="Protein_kinase_ATP_BS"/>
</dbReference>
<evidence type="ECO:0000256" key="10">
    <source>
        <dbReference type="ARBA" id="ARBA00022843"/>
    </source>
</evidence>
<dbReference type="Gene3D" id="3.30.200.20">
    <property type="entry name" value="Phosphorylase Kinase, domain 1"/>
    <property type="match status" value="1"/>
</dbReference>
<dbReference type="FunFam" id="1.10.510.10:FF:000029">
    <property type="entry name" value="Homeodomain-interacting protein kinase 2 isoform 1"/>
    <property type="match status" value="1"/>
</dbReference>
<comment type="caution">
    <text evidence="20">The sequence shown here is derived from an EMBL/GenBank/DDBJ whole genome shotgun (WGS) entry which is preliminary data.</text>
</comment>
<dbReference type="CDD" id="cd14211">
    <property type="entry name" value="STKc_HIPK"/>
    <property type="match status" value="1"/>
</dbReference>
<accession>A0AA88N640</accession>
<feature type="region of interest" description="Disordered" evidence="18">
    <location>
        <begin position="1035"/>
        <end position="1089"/>
    </location>
</feature>
<dbReference type="PANTHER" id="PTHR24058:SF43">
    <property type="entry name" value="HOMEODOMAIN-INTERACTING PROTEIN KINASE 1"/>
    <property type="match status" value="1"/>
</dbReference>
<dbReference type="SUPFAM" id="SSF56112">
    <property type="entry name" value="Protein kinase-like (PK-like)"/>
    <property type="match status" value="1"/>
</dbReference>
<keyword evidence="13" id="KW-0539">Nucleus</keyword>
<proteinExistence type="inferred from homology"/>
<dbReference type="GO" id="GO:0016605">
    <property type="term" value="C:PML body"/>
    <property type="evidence" value="ECO:0007669"/>
    <property type="project" value="TreeGrafter"/>
</dbReference>
<feature type="binding site" evidence="17">
    <location>
        <position position="237"/>
    </location>
    <ligand>
        <name>ATP</name>
        <dbReference type="ChEBI" id="CHEBI:30616"/>
    </ligand>
</feature>
<evidence type="ECO:0000313" key="21">
    <source>
        <dbReference type="Proteomes" id="UP001187415"/>
    </source>
</evidence>
<keyword evidence="12" id="KW-0804">Transcription</keyword>
<feature type="compositionally biased region" description="Polar residues" evidence="18">
    <location>
        <begin position="929"/>
        <end position="939"/>
    </location>
</feature>
<evidence type="ECO:0000256" key="2">
    <source>
        <dbReference type="ARBA" id="ARBA00012513"/>
    </source>
</evidence>
<feature type="region of interest" description="Disordered" evidence="18">
    <location>
        <begin position="693"/>
        <end position="784"/>
    </location>
</feature>
<comment type="subcellular location">
    <subcellularLocation>
        <location evidence="1">Nucleus</location>
    </subcellularLocation>
</comment>
<dbReference type="EC" id="2.7.11.1" evidence="2"/>
<feature type="compositionally biased region" description="Low complexity" evidence="18">
    <location>
        <begin position="177"/>
        <end position="188"/>
    </location>
</feature>
<reference evidence="20" key="1">
    <citation type="submission" date="2023-07" db="EMBL/GenBank/DDBJ databases">
        <title>Chromosome-level Genome Assembly of Striped Snakehead (Channa striata).</title>
        <authorList>
            <person name="Liu H."/>
        </authorList>
    </citation>
    <scope>NUCLEOTIDE SEQUENCE</scope>
    <source>
        <strain evidence="20">Gz</strain>
        <tissue evidence="20">Muscle</tissue>
    </source>
</reference>
<evidence type="ECO:0000256" key="5">
    <source>
        <dbReference type="ARBA" id="ARBA00022553"/>
    </source>
</evidence>
<name>A0AA88N640_CHASR</name>
<dbReference type="GO" id="GO:0005737">
    <property type="term" value="C:cytoplasm"/>
    <property type="evidence" value="ECO:0007669"/>
    <property type="project" value="UniProtKB-ARBA"/>
</dbReference>
<dbReference type="InterPro" id="IPR050494">
    <property type="entry name" value="Ser_Thr_dual-spec_kinase"/>
</dbReference>
<evidence type="ECO:0000313" key="20">
    <source>
        <dbReference type="EMBL" id="KAK2851838.1"/>
    </source>
</evidence>
<dbReference type="InterPro" id="IPR000719">
    <property type="entry name" value="Prot_kinase_dom"/>
</dbReference>
<gene>
    <name evidence="20" type="ORF">Q5P01_008114</name>
</gene>
<evidence type="ECO:0000256" key="4">
    <source>
        <dbReference type="ARBA" id="ARBA00022527"/>
    </source>
</evidence>
<feature type="compositionally biased region" description="Low complexity" evidence="18">
    <location>
        <begin position="856"/>
        <end position="874"/>
    </location>
</feature>
<dbReference type="GO" id="GO:0004674">
    <property type="term" value="F:protein serine/threonine kinase activity"/>
    <property type="evidence" value="ECO:0007669"/>
    <property type="project" value="UniProtKB-KW"/>
</dbReference>
<dbReference type="Pfam" id="PF00069">
    <property type="entry name" value="Pkinase"/>
    <property type="match status" value="2"/>
</dbReference>
<dbReference type="InterPro" id="IPR011009">
    <property type="entry name" value="Kinase-like_dom_sf"/>
</dbReference>
<evidence type="ECO:0000259" key="19">
    <source>
        <dbReference type="PROSITE" id="PS50011"/>
    </source>
</evidence>
<dbReference type="AlphaFoldDB" id="A0AA88N640"/>
<comment type="similarity">
    <text evidence="16">Belongs to the protein kinase superfamily. CMGC Ser/Thr protein kinase family. HIPK subfamily.</text>
</comment>
<dbReference type="PROSITE" id="PS00107">
    <property type="entry name" value="PROTEIN_KINASE_ATP"/>
    <property type="match status" value="1"/>
</dbReference>
<evidence type="ECO:0000256" key="17">
    <source>
        <dbReference type="PROSITE-ProRule" id="PRU10141"/>
    </source>
</evidence>
<keyword evidence="7 17" id="KW-0547">Nucleotide-binding</keyword>
<protein>
    <recommendedName>
        <fullName evidence="2">non-specific serine/threonine protein kinase</fullName>
        <ecNumber evidence="2">2.7.11.1</ecNumber>
    </recommendedName>
</protein>
<evidence type="ECO:0000256" key="13">
    <source>
        <dbReference type="ARBA" id="ARBA00023242"/>
    </source>
</evidence>
<feature type="compositionally biased region" description="Low complexity" evidence="18">
    <location>
        <begin position="95"/>
        <end position="113"/>
    </location>
</feature>
<keyword evidence="8" id="KW-0418">Kinase</keyword>
<evidence type="ECO:0000256" key="14">
    <source>
        <dbReference type="ARBA" id="ARBA00047899"/>
    </source>
</evidence>
<evidence type="ECO:0000256" key="6">
    <source>
        <dbReference type="ARBA" id="ARBA00022679"/>
    </source>
</evidence>
<dbReference type="PANTHER" id="PTHR24058">
    <property type="entry name" value="DUAL SPECIFICITY PROTEIN KINASE"/>
    <property type="match status" value="1"/>
</dbReference>
<keyword evidence="6" id="KW-0808">Transferase</keyword>
<feature type="region of interest" description="Disordered" evidence="18">
    <location>
        <begin position="155"/>
        <end position="190"/>
    </location>
</feature>
<keyword evidence="11" id="KW-0805">Transcription regulation</keyword>
<evidence type="ECO:0000256" key="8">
    <source>
        <dbReference type="ARBA" id="ARBA00022777"/>
    </source>
</evidence>
<evidence type="ECO:0000256" key="9">
    <source>
        <dbReference type="ARBA" id="ARBA00022840"/>
    </source>
</evidence>
<feature type="compositionally biased region" description="Low complexity" evidence="18">
    <location>
        <begin position="940"/>
        <end position="957"/>
    </location>
</feature>
<dbReference type="GO" id="GO:0004713">
    <property type="term" value="F:protein tyrosine kinase activity"/>
    <property type="evidence" value="ECO:0007669"/>
    <property type="project" value="TreeGrafter"/>
</dbReference>
<keyword evidence="4" id="KW-0723">Serine/threonine-protein kinase</keyword>
<evidence type="ECO:0000256" key="3">
    <source>
        <dbReference type="ARBA" id="ARBA00022499"/>
    </source>
</evidence>
<comment type="catalytic activity">
    <reaction evidence="14">
        <text>L-threonyl-[protein] + ATP = O-phospho-L-threonyl-[protein] + ADP + H(+)</text>
        <dbReference type="Rhea" id="RHEA:46608"/>
        <dbReference type="Rhea" id="RHEA-COMP:11060"/>
        <dbReference type="Rhea" id="RHEA-COMP:11605"/>
        <dbReference type="ChEBI" id="CHEBI:15378"/>
        <dbReference type="ChEBI" id="CHEBI:30013"/>
        <dbReference type="ChEBI" id="CHEBI:30616"/>
        <dbReference type="ChEBI" id="CHEBI:61977"/>
        <dbReference type="ChEBI" id="CHEBI:456216"/>
        <dbReference type="EC" id="2.7.11.1"/>
    </reaction>
</comment>